<feature type="compositionally biased region" description="Acidic residues" evidence="1">
    <location>
        <begin position="85"/>
        <end position="94"/>
    </location>
</feature>
<dbReference type="EMBL" id="JHAC01000011">
    <property type="protein sequence ID" value="EYB69057.1"/>
    <property type="molecule type" value="Genomic_DNA"/>
</dbReference>
<comment type="caution">
    <text evidence="2">The sequence shown here is derived from an EMBL/GenBank/DDBJ whole genome shotgun (WGS) entry which is preliminary data.</text>
</comment>
<feature type="region of interest" description="Disordered" evidence="1">
    <location>
        <begin position="65"/>
        <end position="101"/>
    </location>
</feature>
<evidence type="ECO:0000256" key="1">
    <source>
        <dbReference type="SAM" id="MobiDB-lite"/>
    </source>
</evidence>
<dbReference type="Proteomes" id="UP000020492">
    <property type="component" value="Unassembled WGS sequence"/>
</dbReference>
<accession>A0A016QT79</accession>
<sequence length="139" mass="15172">MTNITDLARNFAAQTVRDASITRQMAALARSEYGADAASALEGLRDEATRRADGYQRASEYVGRVEADAAQGRPETGWAPRQDEPETEWAEEGTPDAAAQWTDERYLTAACELARDFYRLQAVAYAEALSLLLAVPAAL</sequence>
<dbReference type="AlphaFoldDB" id="A0A016QT79"/>
<protein>
    <submittedName>
        <fullName evidence="2">Uncharacterized protein</fullName>
    </submittedName>
</protein>
<dbReference type="PATRIC" id="fig|1476583.3.peg.650"/>
<reference evidence="2 3" key="1">
    <citation type="submission" date="2014-03" db="EMBL/GenBank/DDBJ databases">
        <title>Draft genome sequence of Deinococcus phoenicis 1P10ME.</title>
        <authorList>
            <person name="Stepanov V.G."/>
            <person name="Vaishampayan P."/>
            <person name="Venkateswaran K."/>
            <person name="Fox G.E."/>
        </authorList>
    </citation>
    <scope>NUCLEOTIDE SEQUENCE [LARGE SCALE GENOMIC DNA]</scope>
    <source>
        <strain evidence="2 3">1P10ME</strain>
    </source>
</reference>
<name>A0A016QT79_9DEIO</name>
<evidence type="ECO:0000313" key="2">
    <source>
        <dbReference type="EMBL" id="EYB69057.1"/>
    </source>
</evidence>
<evidence type="ECO:0000313" key="3">
    <source>
        <dbReference type="Proteomes" id="UP000020492"/>
    </source>
</evidence>
<proteinExistence type="predicted"/>
<dbReference type="STRING" id="1476583.DEIPH_ctg011orf0022"/>
<keyword evidence="3" id="KW-1185">Reference proteome</keyword>
<gene>
    <name evidence="2" type="ORF">DEIPH_ctg011orf0022</name>
</gene>
<dbReference type="RefSeq" id="WP_034353800.1">
    <property type="nucleotide sequence ID" value="NZ_JHAC01000011.1"/>
</dbReference>
<organism evidence="2 3">
    <name type="scientific">Deinococcus phoenicis</name>
    <dbReference type="NCBI Taxonomy" id="1476583"/>
    <lineage>
        <taxon>Bacteria</taxon>
        <taxon>Thermotogati</taxon>
        <taxon>Deinococcota</taxon>
        <taxon>Deinococci</taxon>
        <taxon>Deinococcales</taxon>
        <taxon>Deinococcaceae</taxon>
        <taxon>Deinococcus</taxon>
    </lineage>
</organism>